<dbReference type="Proteomes" id="UP000252023">
    <property type="component" value="Chromosome"/>
</dbReference>
<protein>
    <recommendedName>
        <fullName evidence="3">Excalibur calcium-binding domain-containing protein</fullName>
    </recommendedName>
</protein>
<dbReference type="AlphaFoldDB" id="A0A344PP49"/>
<name>A0A344PP49_9RHOB</name>
<proteinExistence type="predicted"/>
<accession>A0A344PP49</accession>
<gene>
    <name evidence="1" type="ORF">DRW48_07880</name>
</gene>
<evidence type="ECO:0008006" key="3">
    <source>
        <dbReference type="Google" id="ProtNLM"/>
    </source>
</evidence>
<dbReference type="RefSeq" id="WP_114077442.1">
    <property type="nucleotide sequence ID" value="NZ_CP030918.1"/>
</dbReference>
<dbReference type="PROSITE" id="PS51257">
    <property type="entry name" value="PROKAR_LIPOPROTEIN"/>
    <property type="match status" value="1"/>
</dbReference>
<evidence type="ECO:0000313" key="2">
    <source>
        <dbReference type="Proteomes" id="UP000252023"/>
    </source>
</evidence>
<dbReference type="EMBL" id="CP030918">
    <property type="protein sequence ID" value="AXC51154.1"/>
    <property type="molecule type" value="Genomic_DNA"/>
</dbReference>
<keyword evidence="2" id="KW-1185">Reference proteome</keyword>
<organism evidence="1 2">
    <name type="scientific">Paracoccus suum</name>
    <dbReference type="NCBI Taxonomy" id="2259340"/>
    <lineage>
        <taxon>Bacteria</taxon>
        <taxon>Pseudomonadati</taxon>
        <taxon>Pseudomonadota</taxon>
        <taxon>Alphaproteobacteria</taxon>
        <taxon>Rhodobacterales</taxon>
        <taxon>Paracoccaceae</taxon>
        <taxon>Paracoccus</taxon>
    </lineage>
</organism>
<evidence type="ECO:0000313" key="1">
    <source>
        <dbReference type="EMBL" id="AXC51154.1"/>
    </source>
</evidence>
<sequence length="199" mass="21088">MRKAICLMVLALAACGENNGWNPNYVVADRPYGTVFDETTPYAQYKVQREKALIGQRAAPKTVPIARPFKAPTAQEIAGPNLWQIISGEARAVTGQTVIQPGGTVRTTTVVAAPADGAAVLSRYASATVHQPGKTVWRRSAADPAAAARICRSYATPDAAQIAFLAKGGPEADPALMDPDGDGFVCGWDPRPWRRSAGL</sequence>
<dbReference type="OrthoDB" id="7951357at2"/>
<dbReference type="KEGG" id="pars:DRW48_07880"/>
<reference evidence="2" key="1">
    <citation type="submission" date="2018-07" db="EMBL/GenBank/DDBJ databases">
        <title>Genome sequencing of Paracoccus sp. SC2-6.</title>
        <authorList>
            <person name="Heo J."/>
            <person name="Kim S.-J."/>
            <person name="Kwon S.-W."/>
        </authorList>
    </citation>
    <scope>NUCLEOTIDE SEQUENCE [LARGE SCALE GENOMIC DNA]</scope>
    <source>
        <strain evidence="2">SC2-6</strain>
    </source>
</reference>